<comment type="caution">
    <text evidence="1">The sequence shown here is derived from an EMBL/GenBank/DDBJ whole genome shotgun (WGS) entry which is preliminary data.</text>
</comment>
<evidence type="ECO:0000313" key="2">
    <source>
        <dbReference type="Proteomes" id="UP000616151"/>
    </source>
</evidence>
<dbReference type="Proteomes" id="UP000616151">
    <property type="component" value="Unassembled WGS sequence"/>
</dbReference>
<protein>
    <submittedName>
        <fullName evidence="1">MFS transporter</fullName>
    </submittedName>
</protein>
<accession>A0ACC5RG52</accession>
<organism evidence="1 2">
    <name type="scientific">Taklimakanibacter albus</name>
    <dbReference type="NCBI Taxonomy" id="2800327"/>
    <lineage>
        <taxon>Bacteria</taxon>
        <taxon>Pseudomonadati</taxon>
        <taxon>Pseudomonadota</taxon>
        <taxon>Alphaproteobacteria</taxon>
        <taxon>Hyphomicrobiales</taxon>
        <taxon>Aestuariivirgaceae</taxon>
        <taxon>Taklimakanibacter</taxon>
    </lineage>
</organism>
<proteinExistence type="predicted"/>
<name>A0ACC5RG52_9HYPH</name>
<keyword evidence="2" id="KW-1185">Reference proteome</keyword>
<reference evidence="1" key="1">
    <citation type="submission" date="2021-01" db="EMBL/GenBank/DDBJ databases">
        <authorList>
            <person name="Sun Q."/>
        </authorList>
    </citation>
    <scope>NUCLEOTIDE SEQUENCE</scope>
    <source>
        <strain evidence="1">YIM B02566</strain>
    </source>
</reference>
<gene>
    <name evidence="1" type="ORF">JHL16_34310</name>
</gene>
<evidence type="ECO:0000313" key="1">
    <source>
        <dbReference type="EMBL" id="MBK1871491.1"/>
    </source>
</evidence>
<dbReference type="EMBL" id="JAENHL010000008">
    <property type="protein sequence ID" value="MBK1871491.1"/>
    <property type="molecule type" value="Genomic_DNA"/>
</dbReference>
<sequence length="432" mass="45947">MSSTSAPATGEAGHRDRKRVVWAGIVGNVMEWYDFAIYGFFARTIGSLYFPSEDPRTSLLAAYAVFAVGFFMRPLGAILFGHIGDRVGRGPALLWSVVAMAIPTLFMGLLPTYADIGIWASILMLLCRMMQGLAVGGEFTSSAVFLAETAQPGRRGAAAAWATFGATGGILLGSAVGALVLNILPLEEVVAWGWRVPFLFGVLVGVAGFLLRRRMEFDKPAATEGSPLMKALREHPVAMLQAVSISLVNAVAFYLIFVYLVTWLKLAADMGARTALQINSLNMVILLGVVLFMARLSDRIGRKPILAGASIGLLIFAWPLFALMQTGEVLYVFLGQMGFTLLIGSYGAVNAIALCEVFPREVRCSAVSAAYNLAFGLAGGTAPAVATWLIDTTGDFTMPAFYIMACAAISAAAALSVRESRSGLLKDEAIAA</sequence>